<keyword evidence="3" id="KW-1185">Reference proteome</keyword>
<evidence type="ECO:0008006" key="4">
    <source>
        <dbReference type="Google" id="ProtNLM"/>
    </source>
</evidence>
<proteinExistence type="predicted"/>
<organism evidence="2 3">
    <name type="scientific">Corynebacterium efficiens (strain DSM 44549 / YS-314 / AJ 12310 / JCM 11189 / NBRC 100395)</name>
    <dbReference type="NCBI Taxonomy" id="196164"/>
    <lineage>
        <taxon>Bacteria</taxon>
        <taxon>Bacillati</taxon>
        <taxon>Actinomycetota</taxon>
        <taxon>Actinomycetes</taxon>
        <taxon>Mycobacteriales</taxon>
        <taxon>Corynebacteriaceae</taxon>
        <taxon>Corynebacterium</taxon>
    </lineage>
</organism>
<feature type="coiled-coil region" evidence="1">
    <location>
        <begin position="32"/>
        <end position="59"/>
    </location>
</feature>
<dbReference type="HOGENOM" id="CLU_203770_0_0_11"/>
<evidence type="ECO:0000256" key="1">
    <source>
        <dbReference type="SAM" id="Coils"/>
    </source>
</evidence>
<dbReference type="eggNOG" id="COG2963">
    <property type="taxonomic scope" value="Bacteria"/>
</dbReference>
<accession>Q8FTX8</accession>
<dbReference type="KEGG" id="cef:CE0247"/>
<keyword evidence="1" id="KW-0175">Coiled coil</keyword>
<dbReference type="AlphaFoldDB" id="Q8FTX8"/>
<name>Q8FTX8_COREF</name>
<evidence type="ECO:0000313" key="2">
    <source>
        <dbReference type="EMBL" id="BAC17057.1"/>
    </source>
</evidence>
<dbReference type="SUPFAM" id="SSF46689">
    <property type="entry name" value="Homeodomain-like"/>
    <property type="match status" value="1"/>
</dbReference>
<dbReference type="Proteomes" id="UP000001409">
    <property type="component" value="Chromosome"/>
</dbReference>
<dbReference type="EMBL" id="BA000035">
    <property type="protein sequence ID" value="BAC17057.1"/>
    <property type="molecule type" value="Genomic_DNA"/>
</dbReference>
<evidence type="ECO:0000313" key="3">
    <source>
        <dbReference type="Proteomes" id="UP000001409"/>
    </source>
</evidence>
<sequence>MAWWQITFLSQNVGMLGVYQTGVRSESPSSMSVTEAERIRQLEREVSRLREERDILRKAAKYFAEETNW</sequence>
<dbReference type="STRING" id="196164.gene:10740643"/>
<reference evidence="2 3" key="1">
    <citation type="journal article" date="2003" name="Genome Res.">
        <title>Comparative complete genome sequence analysis of the amino acid replacements responsible for the thermostability of Corynebacterium efficiens.</title>
        <authorList>
            <person name="Nishio Y."/>
            <person name="Nakamura Y."/>
            <person name="Kawarabayasi Y."/>
            <person name="Usuda Y."/>
            <person name="Kimura E."/>
            <person name="Sugimoto S."/>
            <person name="Matsui K."/>
            <person name="Yamagishi A."/>
            <person name="Kikuchi H."/>
            <person name="Ikeo K."/>
            <person name="Gojobori T."/>
        </authorList>
    </citation>
    <scope>NUCLEOTIDE SEQUENCE [LARGE SCALE GENOMIC DNA]</scope>
    <source>
        <strain evidence="3">DSM 44549 / YS-314 / AJ 12310 / JCM 11189 / NBRC 100395</strain>
    </source>
</reference>
<protein>
    <recommendedName>
        <fullName evidence="4">Transposase</fullName>
    </recommendedName>
</protein>
<dbReference type="InterPro" id="IPR009057">
    <property type="entry name" value="Homeodomain-like_sf"/>
</dbReference>